<organism evidence="12 13">
    <name type="scientific">Clavelina lepadiformis</name>
    <name type="common">Light-bulb sea squirt</name>
    <name type="synonym">Ascidia lepadiformis</name>
    <dbReference type="NCBI Taxonomy" id="159417"/>
    <lineage>
        <taxon>Eukaryota</taxon>
        <taxon>Metazoa</taxon>
        <taxon>Chordata</taxon>
        <taxon>Tunicata</taxon>
        <taxon>Ascidiacea</taxon>
        <taxon>Aplousobranchia</taxon>
        <taxon>Clavelinidae</taxon>
        <taxon>Clavelina</taxon>
    </lineage>
</organism>
<comment type="cofactor">
    <cofactor evidence="10">
        <name>Zn(2+)</name>
        <dbReference type="ChEBI" id="CHEBI:29105"/>
    </cofactor>
    <text evidence="10">Binds 1 zinc ion.</text>
</comment>
<evidence type="ECO:0000256" key="10">
    <source>
        <dbReference type="RuleBase" id="RU003435"/>
    </source>
</evidence>
<evidence type="ECO:0000256" key="8">
    <source>
        <dbReference type="ARBA" id="ARBA00023049"/>
    </source>
</evidence>
<evidence type="ECO:0000256" key="9">
    <source>
        <dbReference type="ARBA" id="ARBA00023128"/>
    </source>
</evidence>
<evidence type="ECO:0000256" key="1">
    <source>
        <dbReference type="ARBA" id="ARBA00004173"/>
    </source>
</evidence>
<keyword evidence="6 10" id="KW-0862">Zinc</keyword>
<dbReference type="SUPFAM" id="SSF55486">
    <property type="entry name" value="Metalloproteases ('zincins'), catalytic domain"/>
    <property type="match status" value="1"/>
</dbReference>
<comment type="similarity">
    <text evidence="2 10">Belongs to the peptidase M3 family.</text>
</comment>
<keyword evidence="5 10" id="KW-0378">Hydrolase</keyword>
<evidence type="ECO:0000313" key="13">
    <source>
        <dbReference type="Proteomes" id="UP001642483"/>
    </source>
</evidence>
<feature type="domain" description="Peptidase M3A/M3B catalytic" evidence="11">
    <location>
        <begin position="241"/>
        <end position="679"/>
    </location>
</feature>
<evidence type="ECO:0000256" key="2">
    <source>
        <dbReference type="ARBA" id="ARBA00006040"/>
    </source>
</evidence>
<keyword evidence="8 10" id="KW-0482">Metalloprotease</keyword>
<keyword evidence="9" id="KW-0496">Mitochondrion</keyword>
<keyword evidence="4 10" id="KW-0479">Metal-binding</keyword>
<dbReference type="Gene3D" id="3.40.390.10">
    <property type="entry name" value="Collagenase (Catalytic Domain)"/>
    <property type="match status" value="1"/>
</dbReference>
<evidence type="ECO:0000256" key="5">
    <source>
        <dbReference type="ARBA" id="ARBA00022801"/>
    </source>
</evidence>
<dbReference type="Pfam" id="PF01432">
    <property type="entry name" value="Peptidase_M3"/>
    <property type="match status" value="1"/>
</dbReference>
<keyword evidence="7" id="KW-0809">Transit peptide</keyword>
<keyword evidence="13" id="KW-1185">Reference proteome</keyword>
<dbReference type="PANTHER" id="PTHR11804">
    <property type="entry name" value="PROTEASE M3 THIMET OLIGOPEPTIDASE-RELATED"/>
    <property type="match status" value="1"/>
</dbReference>
<evidence type="ECO:0000256" key="3">
    <source>
        <dbReference type="ARBA" id="ARBA00022670"/>
    </source>
</evidence>
<dbReference type="CDD" id="cd06457">
    <property type="entry name" value="M3A_MIP"/>
    <property type="match status" value="1"/>
</dbReference>
<dbReference type="InterPro" id="IPR001567">
    <property type="entry name" value="Pept_M3A_M3B_dom"/>
</dbReference>
<dbReference type="InterPro" id="IPR045090">
    <property type="entry name" value="Pept_M3A_M3B"/>
</dbReference>
<dbReference type="InterPro" id="IPR024077">
    <property type="entry name" value="Neurolysin/TOP_dom2"/>
</dbReference>
<name>A0ABP0GBQ1_CLALP</name>
<evidence type="ECO:0000256" key="6">
    <source>
        <dbReference type="ARBA" id="ARBA00022833"/>
    </source>
</evidence>
<comment type="caution">
    <text evidence="12">The sequence shown here is derived from an EMBL/GenBank/DDBJ whole genome shotgun (WGS) entry which is preliminary data.</text>
</comment>
<evidence type="ECO:0000256" key="7">
    <source>
        <dbReference type="ARBA" id="ARBA00022946"/>
    </source>
</evidence>
<proteinExistence type="inferred from homology"/>
<protein>
    <recommendedName>
        <fullName evidence="11">Peptidase M3A/M3B catalytic domain-containing protein</fullName>
    </recommendedName>
</protein>
<dbReference type="Gene3D" id="1.10.1370.10">
    <property type="entry name" value="Neurolysin, domain 3"/>
    <property type="match status" value="1"/>
</dbReference>
<reference evidence="12 13" key="1">
    <citation type="submission" date="2024-02" db="EMBL/GenBank/DDBJ databases">
        <authorList>
            <person name="Daric V."/>
            <person name="Darras S."/>
        </authorList>
    </citation>
    <scope>NUCLEOTIDE SEQUENCE [LARGE SCALE GENOMIC DNA]</scope>
</reference>
<evidence type="ECO:0000256" key="4">
    <source>
        <dbReference type="ARBA" id="ARBA00022723"/>
    </source>
</evidence>
<gene>
    <name evidence="12" type="ORF">CVLEPA_LOCUS20114</name>
</gene>
<evidence type="ECO:0000313" key="12">
    <source>
        <dbReference type="EMBL" id="CAK8688079.1"/>
    </source>
</evidence>
<keyword evidence="3 10" id="KW-0645">Protease</keyword>
<comment type="subcellular location">
    <subcellularLocation>
        <location evidence="1">Mitochondrion</location>
    </subcellularLocation>
</comment>
<sequence>MLSRRQILALTRRRCFQQTAKVTTWNALASSFNILPQKKYDFWSKNVGLFEISQLQTPEGFRVLKDEAVRRGWELLDKAVQSKPGEETIILFDELSDNLCRVADMADFVRTAHPDSGFAEAASEAHLHIGTLVEELNTNKNLYLALKRVTNNEEIMTRLDEETKTVADLFMFDFLISGIHLKSNDRQRAVQLHEEILQLTAQFLQLSNASVAFPKEQIPESLHKSFSQSDSNIVVSGLQCDNPDHLVREASYRLHYYSNPETEKILSRLLRARHEVARLVGFDSFAERALKSTMAKTPENVVKFLNLLSSKLKPMAEAEIEDLRLLKERDCEPGPIKAWDLNHYVTKSKEKKFSIDQVLFSTYFSLGDCMNGLNQLFKALYDVTVCPVPTQKGEVWSNDVIKLVVSDACGQVQGYIYCDFFNRAGKPQQDCHFTIRGGRQLRDGSYQVPIVVLMLHLSPPGLGQTPLLYPSALHNLFHEMGHAMHSMLGRTRYQHVTGTRCATDFAEVPSVLMEYFATDARVLASFAKHYKTRETLPETMIDSLCGADKTCAVTEMQTQVLYSLIDQKFHGVLSQSERSLHEVVHEVQSGHHSIPMIPNTSWHLRFSHLGSYGAKYYSYLMSRAVASRIWEKFFKENPFNKEGGLKYKNEMLRHGGGKDPVKMYQDLLGEEFNTNRLVDALIDDVTEEK</sequence>
<dbReference type="InterPro" id="IPR033851">
    <property type="entry name" value="M3A_MIP"/>
</dbReference>
<evidence type="ECO:0000259" key="11">
    <source>
        <dbReference type="Pfam" id="PF01432"/>
    </source>
</evidence>
<accession>A0ABP0GBQ1</accession>
<dbReference type="InterPro" id="IPR024079">
    <property type="entry name" value="MetalloPept_cat_dom_sf"/>
</dbReference>
<dbReference type="PANTHER" id="PTHR11804:SF79">
    <property type="entry name" value="MITOCHONDRIAL INTERMEDIATE PEPTIDASE"/>
    <property type="match status" value="1"/>
</dbReference>
<dbReference type="EMBL" id="CAWYQH010000108">
    <property type="protein sequence ID" value="CAK8688079.1"/>
    <property type="molecule type" value="Genomic_DNA"/>
</dbReference>
<dbReference type="Proteomes" id="UP001642483">
    <property type="component" value="Unassembled WGS sequence"/>
</dbReference>